<evidence type="ECO:0000259" key="1">
    <source>
        <dbReference type="Pfam" id="PF25150"/>
    </source>
</evidence>
<dbReference type="OrthoDB" id="73997at2759"/>
<dbReference type="Pfam" id="PF25150">
    <property type="entry name" value="TPR_Trm732"/>
    <property type="match status" value="1"/>
</dbReference>
<dbReference type="GO" id="GO:0005829">
    <property type="term" value="C:cytosol"/>
    <property type="evidence" value="ECO:0007669"/>
    <property type="project" value="TreeGrafter"/>
</dbReference>
<organism evidence="2 3">
    <name type="scientific">Acaulospora morrowiae</name>
    <dbReference type="NCBI Taxonomy" id="94023"/>
    <lineage>
        <taxon>Eukaryota</taxon>
        <taxon>Fungi</taxon>
        <taxon>Fungi incertae sedis</taxon>
        <taxon>Mucoromycota</taxon>
        <taxon>Glomeromycotina</taxon>
        <taxon>Glomeromycetes</taxon>
        <taxon>Diversisporales</taxon>
        <taxon>Acaulosporaceae</taxon>
        <taxon>Acaulospora</taxon>
    </lineage>
</organism>
<dbReference type="PANTHER" id="PTHR14387:SF0">
    <property type="entry name" value="DUF2428 DOMAIN-CONTAINING PROTEIN"/>
    <property type="match status" value="1"/>
</dbReference>
<dbReference type="Proteomes" id="UP000789342">
    <property type="component" value="Unassembled WGS sequence"/>
</dbReference>
<evidence type="ECO:0000313" key="3">
    <source>
        <dbReference type="Proteomes" id="UP000789342"/>
    </source>
</evidence>
<keyword evidence="3" id="KW-1185">Reference proteome</keyword>
<accession>A0A9N9JPH5</accession>
<dbReference type="EMBL" id="CAJVPV010061814">
    <property type="protein sequence ID" value="CAG8791310.1"/>
    <property type="molecule type" value="Genomic_DNA"/>
</dbReference>
<reference evidence="2" key="1">
    <citation type="submission" date="2021-06" db="EMBL/GenBank/DDBJ databases">
        <authorList>
            <person name="Kallberg Y."/>
            <person name="Tangrot J."/>
            <person name="Rosling A."/>
        </authorList>
    </citation>
    <scope>NUCLEOTIDE SEQUENCE</scope>
    <source>
        <strain evidence="2">CL551</strain>
    </source>
</reference>
<evidence type="ECO:0000313" key="2">
    <source>
        <dbReference type="EMBL" id="CAG8791310.1"/>
    </source>
</evidence>
<dbReference type="AlphaFoldDB" id="A0A9N9JPH5"/>
<sequence>MNLNSTSPEFRQKLYGYLTKLFTRIRGNLYALWRDYNSLLAYIKNNNNEQKIEKADNEAKLLNEKINNTRSFLDWLVEYLAASLYPGASFQRISCALKVFFILVKTFGIENIPFPEGFVGKHENNKIFPFDLSLATQRNVELILYCLMNPFDENRMLAYEILEMFPSPLPGIESPEK</sequence>
<proteinExistence type="predicted"/>
<name>A0A9N9JPH5_9GLOM</name>
<dbReference type="PANTHER" id="PTHR14387">
    <property type="entry name" value="THADA/DEATH RECEPTOR INTERACTING PROTEIN"/>
    <property type="match status" value="1"/>
</dbReference>
<gene>
    <name evidence="2" type="ORF">AMORRO_LOCUS18169</name>
</gene>
<protein>
    <submittedName>
        <fullName evidence="2">8186_t:CDS:1</fullName>
    </submittedName>
</protein>
<feature type="non-terminal residue" evidence="2">
    <location>
        <position position="177"/>
    </location>
</feature>
<dbReference type="GO" id="GO:0030488">
    <property type="term" value="P:tRNA methylation"/>
    <property type="evidence" value="ECO:0007669"/>
    <property type="project" value="TreeGrafter"/>
</dbReference>
<dbReference type="InterPro" id="IPR051954">
    <property type="entry name" value="tRNA_methyltransferase_THADA"/>
</dbReference>
<comment type="caution">
    <text evidence="2">The sequence shown here is derived from an EMBL/GenBank/DDBJ whole genome shotgun (WGS) entry which is preliminary data.</text>
</comment>
<dbReference type="InterPro" id="IPR056843">
    <property type="entry name" value="THADA-like_TPR"/>
</dbReference>
<feature type="domain" description="tRNA (32-2'-O)-methyltransferase regulator THADA-like TPR repeats region" evidence="1">
    <location>
        <begin position="2"/>
        <end position="155"/>
    </location>
</feature>